<name>A0A4Z0QC18_9BACT</name>
<dbReference type="OrthoDB" id="7794186at2"/>
<feature type="chain" id="PRO_5021403645" evidence="1">
    <location>
        <begin position="26"/>
        <end position="1037"/>
    </location>
</feature>
<dbReference type="InterPro" id="IPR026341">
    <property type="entry name" value="T9SS_type_B"/>
</dbReference>
<protein>
    <submittedName>
        <fullName evidence="2">Gliding motility-associated C-terminal domain-containing protein</fullName>
    </submittedName>
</protein>
<dbReference type="AlphaFoldDB" id="A0A4Z0QC18"/>
<reference evidence="2 3" key="1">
    <citation type="submission" date="2019-04" db="EMBL/GenBank/DDBJ databases">
        <authorList>
            <person name="Feng G."/>
            <person name="Zhang J."/>
            <person name="Zhu H."/>
        </authorList>
    </citation>
    <scope>NUCLEOTIDE SEQUENCE [LARGE SCALE GENOMIC DNA]</scope>
    <source>
        <strain evidence="2 3">9PBR-1</strain>
    </source>
</reference>
<gene>
    <name evidence="2" type="ORF">E5K02_12635</name>
</gene>
<accession>A0A4Z0QC18</accession>
<keyword evidence="3" id="KW-1185">Reference proteome</keyword>
<dbReference type="Gene3D" id="2.60.40.10">
    <property type="entry name" value="Immunoglobulins"/>
    <property type="match status" value="1"/>
</dbReference>
<dbReference type="Proteomes" id="UP000298471">
    <property type="component" value="Unassembled WGS sequence"/>
</dbReference>
<comment type="caution">
    <text evidence="2">The sequence shown here is derived from an EMBL/GenBank/DDBJ whole genome shotgun (WGS) entry which is preliminary data.</text>
</comment>
<feature type="signal peptide" evidence="1">
    <location>
        <begin position="1"/>
        <end position="25"/>
    </location>
</feature>
<evidence type="ECO:0000256" key="1">
    <source>
        <dbReference type="SAM" id="SignalP"/>
    </source>
</evidence>
<evidence type="ECO:0000313" key="3">
    <source>
        <dbReference type="Proteomes" id="UP000298471"/>
    </source>
</evidence>
<evidence type="ECO:0000313" key="2">
    <source>
        <dbReference type="EMBL" id="TGE27234.1"/>
    </source>
</evidence>
<organism evidence="2 3">
    <name type="scientific">Hymenobacter metallicola</name>
    <dbReference type="NCBI Taxonomy" id="2563114"/>
    <lineage>
        <taxon>Bacteria</taxon>
        <taxon>Pseudomonadati</taxon>
        <taxon>Bacteroidota</taxon>
        <taxon>Cytophagia</taxon>
        <taxon>Cytophagales</taxon>
        <taxon>Hymenobacteraceae</taxon>
        <taxon>Hymenobacter</taxon>
    </lineage>
</organism>
<dbReference type="InterPro" id="IPR013783">
    <property type="entry name" value="Ig-like_fold"/>
</dbReference>
<dbReference type="Pfam" id="PF13585">
    <property type="entry name" value="CHU_C"/>
    <property type="match status" value="1"/>
</dbReference>
<dbReference type="RefSeq" id="WP_135395135.1">
    <property type="nucleotide sequence ID" value="NZ_SRMB01000002.1"/>
</dbReference>
<sequence>MQKLLQATFLLVVTWCASLAGISNARASHFQGGQLTYEALGNNRYKVSLTVFRDCGGQAFSTINPVLNYRTTGCTEGADAPMTLVGRPEAGSPYCASTPGGPSQCGSGLLTNYERGVFEATVTLPPAPEWTLSVIGVVRPATANIVGSPNLYYEARLNNLLPQGQSIQNTSAQYQVLDIPIPFVCYKQERTVTFSATEPDGDSLVYSLAAPLVGCNDPATYKSYSSNGVPAIDLTPPGGAPCLAYIQDNQGTYSPTYPISSYNISGTCPLKTAVKAFNFNASLGTFTFTPASYNTTVNSPENKYIVVGQVTEYRRLVNPITKQKQYYKVGQVRRDMLLVVIDCNTNSQPGPPIGSGFVKSGVQIVNSRDSTFVTAYTCNYTEVRFRFSDPNPNDILTVTHPELDPSIPTLQKPTYLPADVATFELLGNGTRAPAGILRIQPDIAFLGKTYRIPIKIEDNACPNKGIQYRTIVLKIEKGNFARVVTSTANPEICAGTSLKLSAAPFRPDSTSGVPARYGYRWEAAPGLPTSQLESQDVTVTPLVTTRYKVRILGLDFRAGTCSDTASVLVRVQQAIRTTAATTSPLICAGTTATITANSTRPGGSAQETFSYQWAPANGLSSADLTKPTITVKPTTTTRYKLTITGSQATACRLDTTSVLVRVQQRIQPKLSVDHNELCAGNTTTISASAVRPEGSAQETFSYQWAAAGGLSSGDMTKATLTVRPTVTTRYKLTVTGSLATACTPDTTSVLIRVQQPIQAAVKASQPFVCSGSTATLTATATRPGGSPQETLSYQWAAAEGLSSADLTKPTITVRPRVTTRFKLTVTGSQATACGTDTTSVLVRVTVPVTPAFKADSVAAAGRSITQPPLTFTFTNLSKENDRQASTSTRYRWSFQRLLNSKGQPVTEAENFFSTSPTTATQKLDVAGVYRIRLRAGVSIGTGTPCEEAVAELNVRVPDSEMPNVFTPNGDGINDAFVLSTEALNSNIQIFNRWGRQVFSATSYRNDWSGDAQPAGVYYYVLTDVNGSTRKGWVELVR</sequence>
<proteinExistence type="predicted"/>
<dbReference type="NCBIfam" id="TIGR04131">
    <property type="entry name" value="Bac_Flav_CTERM"/>
    <property type="match status" value="1"/>
</dbReference>
<dbReference type="EMBL" id="SRMB01000002">
    <property type="protein sequence ID" value="TGE27234.1"/>
    <property type="molecule type" value="Genomic_DNA"/>
</dbReference>
<keyword evidence="1" id="KW-0732">Signal</keyword>